<reference evidence="7" key="1">
    <citation type="journal article" date="2019" name="Int. J. Syst. Evol. Microbiol.">
        <title>The Global Catalogue of Microorganisms (GCM) 10K type strain sequencing project: providing services to taxonomists for standard genome sequencing and annotation.</title>
        <authorList>
            <consortium name="The Broad Institute Genomics Platform"/>
            <consortium name="The Broad Institute Genome Sequencing Center for Infectious Disease"/>
            <person name="Wu L."/>
            <person name="Ma J."/>
        </authorList>
    </citation>
    <scope>NUCLEOTIDE SEQUENCE [LARGE SCALE GENOMIC DNA]</scope>
    <source>
        <strain evidence="7">DT72</strain>
    </source>
</reference>
<dbReference type="Pfam" id="PF13657">
    <property type="entry name" value="Couple_hipA"/>
    <property type="match status" value="1"/>
</dbReference>
<dbReference type="EMBL" id="JBHUFB010000009">
    <property type="protein sequence ID" value="MFD1812415.1"/>
    <property type="molecule type" value="Genomic_DNA"/>
</dbReference>
<evidence type="ECO:0000259" key="5">
    <source>
        <dbReference type="Pfam" id="PF13657"/>
    </source>
</evidence>
<keyword evidence="7" id="KW-1185">Reference proteome</keyword>
<sequence>MTVDLRGVEAADVYLDGTVVAALTRTETDDIVFEYLPDRPVAGPRIRDDSVSWSLLADGSYPLLTSGGAVPPYFAGLLPEGVRLGAVLTSTKTSVDDHLTLLLAVGADAVGNVRVVPAGTAPPDPVPMFSPGDGTDLRQVFERLAGSVDADPVALAGVQPKVSAAMWSVPTRTPAGPAILKLTPPTGFPRLSENEHFFMRMAAACGLRVPETRLIRDAEGRSGLLVARFDRRGSTRIAQEDACQVAGLYPASKYRLKTESVIVSLSDACARGGGSRVAAMLELLRTVVFSWLIGNGDLHGKNLSIHAPDGMWEPTPAYDLLSTQPYTAWRDPMALTLYGRGNRLRREHFVDAGIRLGVRERALTRMIDAVADAAESWADRCGEIGFPDRETDRLAALLRERTASLR</sequence>
<gene>
    <name evidence="6" type="ORF">ACFSJG_09345</name>
</gene>
<dbReference type="Proteomes" id="UP001597286">
    <property type="component" value="Unassembled WGS sequence"/>
</dbReference>
<evidence type="ECO:0000256" key="1">
    <source>
        <dbReference type="ARBA" id="ARBA00010164"/>
    </source>
</evidence>
<keyword evidence="3" id="KW-0418">Kinase</keyword>
<dbReference type="InterPro" id="IPR052028">
    <property type="entry name" value="HipA_Ser/Thr_kinase"/>
</dbReference>
<evidence type="ECO:0000313" key="6">
    <source>
        <dbReference type="EMBL" id="MFD1812415.1"/>
    </source>
</evidence>
<dbReference type="NCBIfam" id="TIGR03071">
    <property type="entry name" value="couple_hipA"/>
    <property type="match status" value="1"/>
</dbReference>
<evidence type="ECO:0000259" key="4">
    <source>
        <dbReference type="Pfam" id="PF07804"/>
    </source>
</evidence>
<feature type="domain" description="HipA N-terminal subdomain 1" evidence="5">
    <location>
        <begin position="11"/>
        <end position="115"/>
    </location>
</feature>
<evidence type="ECO:0000256" key="2">
    <source>
        <dbReference type="ARBA" id="ARBA00022679"/>
    </source>
</evidence>
<evidence type="ECO:0000313" key="7">
    <source>
        <dbReference type="Proteomes" id="UP001597286"/>
    </source>
</evidence>
<comment type="caution">
    <text evidence="6">The sequence shown here is derived from an EMBL/GenBank/DDBJ whole genome shotgun (WGS) entry which is preliminary data.</text>
</comment>
<name>A0ABW4P4N7_9NOCA</name>
<dbReference type="Pfam" id="PF07804">
    <property type="entry name" value="HipA_C"/>
    <property type="match status" value="1"/>
</dbReference>
<dbReference type="InterPro" id="IPR012893">
    <property type="entry name" value="HipA-like_C"/>
</dbReference>
<evidence type="ECO:0000256" key="3">
    <source>
        <dbReference type="ARBA" id="ARBA00022777"/>
    </source>
</evidence>
<dbReference type="PANTHER" id="PTHR37419">
    <property type="entry name" value="SERINE/THREONINE-PROTEIN KINASE TOXIN HIPA"/>
    <property type="match status" value="1"/>
</dbReference>
<organism evidence="6 7">
    <name type="scientific">Rhodococcus gannanensis</name>
    <dbReference type="NCBI Taxonomy" id="1960308"/>
    <lineage>
        <taxon>Bacteria</taxon>
        <taxon>Bacillati</taxon>
        <taxon>Actinomycetota</taxon>
        <taxon>Actinomycetes</taxon>
        <taxon>Mycobacteriales</taxon>
        <taxon>Nocardiaceae</taxon>
        <taxon>Rhodococcus</taxon>
    </lineage>
</organism>
<keyword evidence="2" id="KW-0808">Transferase</keyword>
<comment type="similarity">
    <text evidence="1">Belongs to the HipA Ser/Thr kinase family.</text>
</comment>
<dbReference type="InterPro" id="IPR017508">
    <property type="entry name" value="HipA_N1"/>
</dbReference>
<dbReference type="PANTHER" id="PTHR37419:SF1">
    <property type="entry name" value="SERINE_THREONINE-PROTEIN KINASE TOXIN HIPA"/>
    <property type="match status" value="1"/>
</dbReference>
<accession>A0ABW4P4N7</accession>
<protein>
    <submittedName>
        <fullName evidence="6">Type II toxin-antitoxin system HipA family toxin</fullName>
    </submittedName>
</protein>
<dbReference type="RefSeq" id="WP_378484920.1">
    <property type="nucleotide sequence ID" value="NZ_JBHUFB010000009.1"/>
</dbReference>
<proteinExistence type="inferred from homology"/>
<feature type="domain" description="HipA-like C-terminal" evidence="4">
    <location>
        <begin position="154"/>
        <end position="377"/>
    </location>
</feature>